<evidence type="ECO:0000313" key="3">
    <source>
        <dbReference type="Proteomes" id="UP000270296"/>
    </source>
</evidence>
<feature type="region of interest" description="Disordered" evidence="1">
    <location>
        <begin position="1"/>
        <end position="91"/>
    </location>
</feature>
<sequence>MAKVLKSSDTSANRKMKLDRDAAPKKQDAAKVTSKKEVIKEVNADENSSEVPATEINAVAADVKATESTDDESLSSSDSESENIGPPPVMQIEKSKDFESLVSKLQTTAYVFNLCETQATDDACNTE</sequence>
<accession>A0A183IP74</accession>
<dbReference type="EMBL" id="UZAM01008979">
    <property type="protein sequence ID" value="VDP07183.1"/>
    <property type="molecule type" value="Genomic_DNA"/>
</dbReference>
<gene>
    <name evidence="2" type="ORF">SBAD_LOCUS5421</name>
</gene>
<evidence type="ECO:0000256" key="1">
    <source>
        <dbReference type="SAM" id="MobiDB-lite"/>
    </source>
</evidence>
<dbReference type="WBParaSite" id="SBAD_0000563801-mRNA-1">
    <property type="protein sequence ID" value="SBAD_0000563801-mRNA-1"/>
    <property type="gene ID" value="SBAD_0000563801"/>
</dbReference>
<evidence type="ECO:0000313" key="4">
    <source>
        <dbReference type="WBParaSite" id="SBAD_0000563801-mRNA-1"/>
    </source>
</evidence>
<keyword evidence="3" id="KW-1185">Reference proteome</keyword>
<evidence type="ECO:0000313" key="2">
    <source>
        <dbReference type="EMBL" id="VDP07183.1"/>
    </source>
</evidence>
<reference evidence="4" key="1">
    <citation type="submission" date="2016-06" db="UniProtKB">
        <authorList>
            <consortium name="WormBaseParasite"/>
        </authorList>
    </citation>
    <scope>IDENTIFICATION</scope>
</reference>
<protein>
    <submittedName>
        <fullName evidence="4">Ribosomal_L12_N domain-containing protein</fullName>
    </submittedName>
</protein>
<feature type="compositionally biased region" description="Basic and acidic residues" evidence="1">
    <location>
        <begin position="16"/>
        <end position="43"/>
    </location>
</feature>
<reference evidence="2 3" key="2">
    <citation type="submission" date="2018-11" db="EMBL/GenBank/DDBJ databases">
        <authorList>
            <consortium name="Pathogen Informatics"/>
        </authorList>
    </citation>
    <scope>NUCLEOTIDE SEQUENCE [LARGE SCALE GENOMIC DNA]</scope>
</reference>
<dbReference type="Proteomes" id="UP000270296">
    <property type="component" value="Unassembled WGS sequence"/>
</dbReference>
<dbReference type="AlphaFoldDB" id="A0A183IP74"/>
<organism evidence="4">
    <name type="scientific">Soboliphyme baturini</name>
    <dbReference type="NCBI Taxonomy" id="241478"/>
    <lineage>
        <taxon>Eukaryota</taxon>
        <taxon>Metazoa</taxon>
        <taxon>Ecdysozoa</taxon>
        <taxon>Nematoda</taxon>
        <taxon>Enoplea</taxon>
        <taxon>Dorylaimia</taxon>
        <taxon>Dioctophymatida</taxon>
        <taxon>Dioctophymatoidea</taxon>
        <taxon>Soboliphymatidae</taxon>
        <taxon>Soboliphyme</taxon>
    </lineage>
</organism>
<proteinExistence type="predicted"/>
<name>A0A183IP74_9BILA</name>